<organism evidence="2 3">
    <name type="scientific">Lysobacter hankyongensis</name>
    <dbReference type="NCBI Taxonomy" id="1176535"/>
    <lineage>
        <taxon>Bacteria</taxon>
        <taxon>Pseudomonadati</taxon>
        <taxon>Pseudomonadota</taxon>
        <taxon>Gammaproteobacteria</taxon>
        <taxon>Lysobacterales</taxon>
        <taxon>Lysobacteraceae</taxon>
        <taxon>Lysobacter</taxon>
    </lineage>
</organism>
<feature type="transmembrane region" description="Helical" evidence="1">
    <location>
        <begin position="60"/>
        <end position="79"/>
    </location>
</feature>
<keyword evidence="1" id="KW-0812">Transmembrane</keyword>
<feature type="transmembrane region" description="Helical" evidence="1">
    <location>
        <begin position="85"/>
        <end position="112"/>
    </location>
</feature>
<keyword evidence="1" id="KW-1133">Transmembrane helix</keyword>
<sequence length="127" mass="13508">MKAWLVFLAGIVLGAASWAIPGAITGKFEPFDNTTGFFLCQTVLAVSALIVGLRAGLLRALLCLVGAWVGMNVYAYTFGSSETRAWILSLLFSSLALLMFPLAAAIVGGVVWRVRARRSTAPSTQGR</sequence>
<accession>A0ABP9BEK2</accession>
<keyword evidence="1" id="KW-0472">Membrane</keyword>
<evidence type="ECO:0008006" key="4">
    <source>
        <dbReference type="Google" id="ProtNLM"/>
    </source>
</evidence>
<dbReference type="EMBL" id="BAABJE010000010">
    <property type="protein sequence ID" value="GAA4794471.1"/>
    <property type="molecule type" value="Genomic_DNA"/>
</dbReference>
<proteinExistence type="predicted"/>
<evidence type="ECO:0000256" key="1">
    <source>
        <dbReference type="SAM" id="Phobius"/>
    </source>
</evidence>
<dbReference type="Proteomes" id="UP001499959">
    <property type="component" value="Unassembled WGS sequence"/>
</dbReference>
<protein>
    <recommendedName>
        <fullName evidence="4">DUF4175 domain-containing protein</fullName>
    </recommendedName>
</protein>
<comment type="caution">
    <text evidence="2">The sequence shown here is derived from an EMBL/GenBank/DDBJ whole genome shotgun (WGS) entry which is preliminary data.</text>
</comment>
<dbReference type="RefSeq" id="WP_345303193.1">
    <property type="nucleotide sequence ID" value="NZ_BAABJE010000010.1"/>
</dbReference>
<reference evidence="3" key="1">
    <citation type="journal article" date="2019" name="Int. J. Syst. Evol. Microbiol.">
        <title>The Global Catalogue of Microorganisms (GCM) 10K type strain sequencing project: providing services to taxonomists for standard genome sequencing and annotation.</title>
        <authorList>
            <consortium name="The Broad Institute Genomics Platform"/>
            <consortium name="The Broad Institute Genome Sequencing Center for Infectious Disease"/>
            <person name="Wu L."/>
            <person name="Ma J."/>
        </authorList>
    </citation>
    <scope>NUCLEOTIDE SEQUENCE [LARGE SCALE GENOMIC DNA]</scope>
    <source>
        <strain evidence="3">JCM 18204</strain>
    </source>
</reference>
<name>A0ABP9BEK2_9GAMM</name>
<keyword evidence="3" id="KW-1185">Reference proteome</keyword>
<feature type="transmembrane region" description="Helical" evidence="1">
    <location>
        <begin position="35"/>
        <end position="53"/>
    </location>
</feature>
<evidence type="ECO:0000313" key="2">
    <source>
        <dbReference type="EMBL" id="GAA4794471.1"/>
    </source>
</evidence>
<gene>
    <name evidence="2" type="ORF">GCM10023307_20110</name>
</gene>
<evidence type="ECO:0000313" key="3">
    <source>
        <dbReference type="Proteomes" id="UP001499959"/>
    </source>
</evidence>